<dbReference type="InterPro" id="IPR002859">
    <property type="entry name" value="PKD/REJ-like"/>
</dbReference>
<feature type="region of interest" description="Disordered" evidence="3">
    <location>
        <begin position="2517"/>
        <end position="2548"/>
    </location>
</feature>
<proteinExistence type="predicted"/>
<dbReference type="InterPro" id="IPR044801">
    <property type="entry name" value="Filamin"/>
</dbReference>
<keyword evidence="5" id="KW-0732">Signal</keyword>
<gene>
    <name evidence="7" type="ORF">KFL_001990020</name>
</gene>
<organism evidence="7 8">
    <name type="scientific">Klebsormidium nitens</name>
    <name type="common">Green alga</name>
    <name type="synonym">Ulothrix nitens</name>
    <dbReference type="NCBI Taxonomy" id="105231"/>
    <lineage>
        <taxon>Eukaryota</taxon>
        <taxon>Viridiplantae</taxon>
        <taxon>Streptophyta</taxon>
        <taxon>Klebsormidiophyceae</taxon>
        <taxon>Klebsormidiales</taxon>
        <taxon>Klebsormidiaceae</taxon>
        <taxon>Klebsormidium</taxon>
    </lineage>
</organism>
<evidence type="ECO:0000313" key="8">
    <source>
        <dbReference type="Proteomes" id="UP000054558"/>
    </source>
</evidence>
<feature type="compositionally biased region" description="Pro residues" evidence="3">
    <location>
        <begin position="2519"/>
        <end position="2542"/>
    </location>
</feature>
<evidence type="ECO:0000256" key="2">
    <source>
        <dbReference type="PROSITE-ProRule" id="PRU00087"/>
    </source>
</evidence>
<name>A0A1Y1I980_KLENI</name>
<keyword evidence="4" id="KW-1133">Transmembrane helix</keyword>
<accession>A0A1Y1I980</accession>
<feature type="region of interest" description="Disordered" evidence="3">
    <location>
        <begin position="2593"/>
        <end position="2635"/>
    </location>
</feature>
<dbReference type="PROSITE" id="PS50194">
    <property type="entry name" value="FILAMIN_REPEAT"/>
    <property type="match status" value="2"/>
</dbReference>
<evidence type="ECO:0000256" key="5">
    <source>
        <dbReference type="SAM" id="SignalP"/>
    </source>
</evidence>
<feature type="transmembrane region" description="Helical" evidence="4">
    <location>
        <begin position="2554"/>
        <end position="2579"/>
    </location>
</feature>
<dbReference type="InterPro" id="IPR014756">
    <property type="entry name" value="Ig_E-set"/>
</dbReference>
<reference evidence="7 8" key="1">
    <citation type="journal article" date="2014" name="Nat. Commun.">
        <title>Klebsormidium flaccidum genome reveals primary factors for plant terrestrial adaptation.</title>
        <authorList>
            <person name="Hori K."/>
            <person name="Maruyama F."/>
            <person name="Fujisawa T."/>
            <person name="Togashi T."/>
            <person name="Yamamoto N."/>
            <person name="Seo M."/>
            <person name="Sato S."/>
            <person name="Yamada T."/>
            <person name="Mori H."/>
            <person name="Tajima N."/>
            <person name="Moriyama T."/>
            <person name="Ikeuchi M."/>
            <person name="Watanabe M."/>
            <person name="Wada H."/>
            <person name="Kobayashi K."/>
            <person name="Saito M."/>
            <person name="Masuda T."/>
            <person name="Sasaki-Sekimoto Y."/>
            <person name="Mashiguchi K."/>
            <person name="Awai K."/>
            <person name="Shimojima M."/>
            <person name="Masuda S."/>
            <person name="Iwai M."/>
            <person name="Nobusawa T."/>
            <person name="Narise T."/>
            <person name="Kondo S."/>
            <person name="Saito H."/>
            <person name="Sato R."/>
            <person name="Murakawa M."/>
            <person name="Ihara Y."/>
            <person name="Oshima-Yamada Y."/>
            <person name="Ohtaka K."/>
            <person name="Satoh M."/>
            <person name="Sonobe K."/>
            <person name="Ishii M."/>
            <person name="Ohtani R."/>
            <person name="Kanamori-Sato M."/>
            <person name="Honoki R."/>
            <person name="Miyazaki D."/>
            <person name="Mochizuki H."/>
            <person name="Umetsu J."/>
            <person name="Higashi K."/>
            <person name="Shibata D."/>
            <person name="Kamiya Y."/>
            <person name="Sato N."/>
            <person name="Nakamura Y."/>
            <person name="Tabata S."/>
            <person name="Ida S."/>
            <person name="Kurokawa K."/>
            <person name="Ohta H."/>
        </authorList>
    </citation>
    <scope>NUCLEOTIDE SEQUENCE [LARGE SCALE GENOMIC DNA]</scope>
    <source>
        <strain evidence="7 8">NIES-2285</strain>
    </source>
</reference>
<dbReference type="Gene3D" id="2.60.40.10">
    <property type="entry name" value="Immunoglobulins"/>
    <property type="match status" value="4"/>
</dbReference>
<dbReference type="EMBL" id="DF237148">
    <property type="protein sequence ID" value="GAQ84648.1"/>
    <property type="molecule type" value="Genomic_DNA"/>
</dbReference>
<protein>
    <recommendedName>
        <fullName evidence="6">PKD/REJ-like domain-containing protein</fullName>
    </recommendedName>
</protein>
<feature type="domain" description="PKD/REJ-like" evidence="6">
    <location>
        <begin position="1345"/>
        <end position="1714"/>
    </location>
</feature>
<keyword evidence="8" id="KW-1185">Reference proteome</keyword>
<keyword evidence="4" id="KW-0812">Transmembrane</keyword>
<feature type="repeat" description="Filamin" evidence="2">
    <location>
        <begin position="728"/>
        <end position="832"/>
    </location>
</feature>
<keyword evidence="4" id="KW-0472">Membrane</keyword>
<dbReference type="SMART" id="SM00557">
    <property type="entry name" value="IG_FLMN"/>
    <property type="match status" value="2"/>
</dbReference>
<dbReference type="OrthoDB" id="5334309at2759"/>
<dbReference type="InterPro" id="IPR013783">
    <property type="entry name" value="Ig-like_fold"/>
</dbReference>
<dbReference type="GO" id="GO:0051015">
    <property type="term" value="F:actin filament binding"/>
    <property type="evidence" value="ECO:0007669"/>
    <property type="project" value="InterPro"/>
</dbReference>
<dbReference type="GO" id="GO:0030036">
    <property type="term" value="P:actin cytoskeleton organization"/>
    <property type="evidence" value="ECO:0007669"/>
    <property type="project" value="InterPro"/>
</dbReference>
<evidence type="ECO:0000256" key="4">
    <source>
        <dbReference type="SAM" id="Phobius"/>
    </source>
</evidence>
<dbReference type="PANTHER" id="PTHR38537">
    <property type="entry name" value="JITTERBUG, ISOFORM N"/>
    <property type="match status" value="1"/>
</dbReference>
<feature type="repeat" description="Filamin" evidence="2">
    <location>
        <begin position="212"/>
        <end position="244"/>
    </location>
</feature>
<dbReference type="PANTHER" id="PTHR38537:SF15">
    <property type="entry name" value="FILAMIN"/>
    <property type="match status" value="1"/>
</dbReference>
<dbReference type="InterPro" id="IPR017868">
    <property type="entry name" value="Filamin/ABP280_repeat-like"/>
</dbReference>
<sequence length="2635" mass="271002">MAVGGVANILRVLVFAGPPVLAKTELRGLGATTAQAGVPTSFQFVLKDAGGNALDSNTLSDANLPTIILTSSLNSSVTSTSSVRPFALSFLAVFTAVQSSYLDIYAQGQQFHYTGLTVTPGPVFTSACYAVGADVGTAAAPASVAAGLQAVFSIYPRDYYQNLSPDGNLIFDAKLTLDIRVFSAPAGSFSSYYVPKWTVVTPDSVTFVGDHYEVAYTPTVAGNYSVYVTRANVAIGGGPYSVSVLPGPASASTSRLLPASLTNCTSGGTRVITVLAYDALGNPATATADVFSVSVTGMESLTGQPVPMPSAGPGIYNFSYPCSRAFSQKSFLDVTLASSYVVSEVPLTTFPGPVKITNIMARPWLPVTVGVPVALTFVANDKNANPLWTGGLNITAQWVNGLNKSTALNVTDNGDGTYQLLDPFANPVVNANLVNSSFLQLTSVSSSSGLSSTLGPTITQDNTTDLYTVRLTPLRAGLVRLTLTVNGVPVVNATTAQPYWVPVLSGPLSAPNSLVVGSGFTVGAASAVQASFSVTARDTNNNTVTALPEGKSFSVAFSDGSISGTVSSAGDGVFLATYTPTPAQVTANPSLTITVTYDGFTVATSTVALLTQASSVAPARSRAVDENGLPLRSAVKGTVGTDIVFFIQPSDSTGLDIRSTGAPKAFQVAIPNFGVMIPVPLSDGTGRYLVNFTSPVARQLSVTLASYADSSETLANSPLTVQAAPGPSAASAAQLFKAGGVDQFLPTEQRTAGKEDVIVVKSYDVSGNAQVYNAVAGGDVYTAASLVDKQDGTYELHYTATVAGVYNLTVSLRDPASVAWTPVNGQPMQITVVNGNFLISQCALRPTPLFSMTVVSGAPFTFTVLARSLFYRELATRVLSYFVILQDAYGNAYTNGDKSFAVTTYGGTNPPQCSITATPVSSEFLGTCTGLSVGYFRVKVADSSASSAVVPGTPMLVVVTPGPVSSNTTSAFGDGLTVGTAGQVASFVVTARDAAGNIFSSLPAVSFSPPNMVDSSSVRVVFTACAPDATSCLAAVTYKPAMWGSVTITVASGTTVTGRYAPVIAPAPAPQLLSAKLSNLLTTLSVQFDQPTNLGGLQLVKPRNQTCQKLLDPSTVAKLGQAGRFFCDWPDSDSLQITLGFNATILPVGSLAPDSIVLLPNVVGNAASNSYNASGSVPLSAPDAPPVPMVSLTAPNAIGPCDSVVLSVAGSTGGGGRPLQYGYFVQGLNTDATAALTKTLANYTAAGSYTSLTLSATDLVPGNVYTFTAMATNFVGVTSTPVAITIAKSDKQMPYVIVPGSGPEKRITGNANYIITAFAVGGVPGKFAYVNGQCVPALNYTNLPMNYTWQQMTGPIINVSSLPAAYQSSLRSSYLKIPGNVLKVGVDYECMVSAALNLGKTLGPAATGRVTLSLEPQPLVVYILSGDRTGNYNANLTITASAADPDSIVDGNGIPYPFQYAWACDKRLSGAAAAALYQSDATNNYGQFLIFPAKSLPSSNDSYTFTVTVSKEPLSTGRLRVPASAKITMATSRTIAMAINVTGSSITGGVASSRKLDFTAWSDVPGTIYSWALKNNGTGQTYPFTVSGDTRSMTIFPGTLPGGRVYRVTLTAVDPTGFLSGQTSRDFTVYNVPSGGTMAVDQINVTPNKFNPGFKYYWRLTASDWSKSPEAPNGMLQYQFRYSIEGGYEYIVSTGASTVATVNPFGPGTYRFILYVSNPGAPASAPGDQPNGARFDGATKYVSSKRRALLSFDEDESPGPIFEGRSLLQSSPVNVTVAIADYEDTFLPAAYQTADYFAVLTWAIRWGATYAPPDPLQLGCGVGNDLMRGAKADVLKMIDVLDQSAPPAFSPGLDSGGGAIIANQHACALASILAPADEVALSLLPATSDNSTLSSTVAETQPAIQSAIVTFLPKLQLIAQYGLATSPCAGDSGSCDNYECFARAADALLNAAARHCAAASLPQLWWFDAAAFAPVLLARVYGNDPSVSTPGVPTNFAGQTFEGTAIQAGGDGGAVAATAGSFGFSVPVSETGVTAYAIAYADGVSFANAPVVIEGAVSTAALFLVDSNGTYTAGAPATITYAKLPALPTGLGYAIDVYQATGCDLWAFPADPTSNEYTTCVWSAAATNVSISVDATGTGTATVAAWNGIFVLHTVPVPSLVSFATATVARPDPKTAPILIVKIPGATAVTISASVVGVTPAGASATDSLTGVAVFYRGASQPVPVTVPPVAVVAVFFTQGASTGAFFPFAGNITFKGIPPPPAGEAYIYDVYHVSGCATAMPPSAFENAYAGCVWTSAAERARVPYDAQAASATIAPTQRHWNGVFVLYSIPAAALPPAPSPPPPVITDAMTVDPAANPVVTRAVGESLTFSFAAAGAAPIEATAASFPSIDQVPISYNLRPAAPVVGAVALFLTQGGSAFEPPSGQIAFGNVPALVPATRRALLSASVQYVVDVYTPTRCNPTGPPTDFAAFFGCTWAVDRDLPVTYNASVGAATYAPNPDHWNGLYLLHTAAVESPASPPTTPVPTTAPPPQIASPPPPKEGQVATGGTNRVAIGLGLGVGAAGALVLAASGAFVTLQRRKVAAHRRKARAAAAARSVQMAEASQSGDGGAPDEQGAAAGTSVEGSQAEIEGT</sequence>
<evidence type="ECO:0000256" key="1">
    <source>
        <dbReference type="ARBA" id="ARBA00022737"/>
    </source>
</evidence>
<evidence type="ECO:0000256" key="3">
    <source>
        <dbReference type="SAM" id="MobiDB-lite"/>
    </source>
</evidence>
<feature type="chain" id="PRO_5013073084" description="PKD/REJ-like domain-containing protein" evidence="5">
    <location>
        <begin position="23"/>
        <end position="2635"/>
    </location>
</feature>
<dbReference type="Pfam" id="PF02010">
    <property type="entry name" value="REJ"/>
    <property type="match status" value="1"/>
</dbReference>
<evidence type="ECO:0000313" key="7">
    <source>
        <dbReference type="EMBL" id="GAQ84648.1"/>
    </source>
</evidence>
<dbReference type="Proteomes" id="UP000054558">
    <property type="component" value="Unassembled WGS sequence"/>
</dbReference>
<dbReference type="SUPFAM" id="SSF81296">
    <property type="entry name" value="E set domains"/>
    <property type="match status" value="3"/>
</dbReference>
<keyword evidence="1" id="KW-0677">Repeat</keyword>
<feature type="signal peptide" evidence="5">
    <location>
        <begin position="1"/>
        <end position="22"/>
    </location>
</feature>
<dbReference type="InterPro" id="IPR001298">
    <property type="entry name" value="Filamin/ABP280_rpt"/>
</dbReference>
<evidence type="ECO:0000259" key="6">
    <source>
        <dbReference type="Pfam" id="PF02010"/>
    </source>
</evidence>